<keyword evidence="1" id="KW-0812">Transmembrane</keyword>
<reference evidence="3 4" key="1">
    <citation type="submission" date="2024-10" db="EMBL/GenBank/DDBJ databases">
        <authorList>
            <person name="Kim D."/>
        </authorList>
    </citation>
    <scope>NUCLEOTIDE SEQUENCE [LARGE SCALE GENOMIC DNA]</scope>
    <source>
        <strain evidence="3">Taebaek</strain>
    </source>
</reference>
<dbReference type="Gene3D" id="3.40.140.10">
    <property type="entry name" value="Cytidine Deaminase, domain 2"/>
    <property type="match status" value="1"/>
</dbReference>
<accession>A0ABD2HNJ6</accession>
<evidence type="ECO:0000313" key="3">
    <source>
        <dbReference type="EMBL" id="KAL3068644.1"/>
    </source>
</evidence>
<dbReference type="AlphaFoldDB" id="A0ABD2HNJ6"/>
<dbReference type="InterPro" id="IPR000555">
    <property type="entry name" value="JAMM/MPN+_dom"/>
</dbReference>
<dbReference type="EMBL" id="JBICCN010000442">
    <property type="protein sequence ID" value="KAL3068644.1"/>
    <property type="molecule type" value="Genomic_DNA"/>
</dbReference>
<protein>
    <recommendedName>
        <fullName evidence="2">JAB1/MPN/MOV34 metalloenzyme domain-containing protein</fullName>
    </recommendedName>
</protein>
<gene>
    <name evidence="3" type="ORF">niasHS_016748</name>
</gene>
<dbReference type="SUPFAM" id="SSF102712">
    <property type="entry name" value="JAB1/MPN domain"/>
    <property type="match status" value="1"/>
</dbReference>
<comment type="caution">
    <text evidence="3">The sequence shown here is derived from an EMBL/GenBank/DDBJ whole genome shotgun (WGS) entry which is preliminary data.</text>
</comment>
<dbReference type="Proteomes" id="UP001620645">
    <property type="component" value="Unassembled WGS sequence"/>
</dbReference>
<proteinExistence type="predicted"/>
<evidence type="ECO:0000256" key="1">
    <source>
        <dbReference type="SAM" id="Phobius"/>
    </source>
</evidence>
<sequence length="372" mass="43771">MEQKRVSWYHSHPGYGCWLSGIDVNMQSINQQFQGPQTVQTEFADFLRQKQFDGRGVWQIGTGRTGTSIKMCSLFLRNFHPFAASYTADLDIITEDIHILEFVLLNIWPMFIDSFFRINLNAITFRRMFQLAPTMFTNCPPLRFVDSDVGFVTTCGWPFIHLLTMHNSVSKWHCFLIVSMLWLTHILMANWNFFSGTFETCKWKLNKQLLIHWDINGNGTKKMQIVNSDGNPLPIPRNPLPNKVIGFNGIQIIYIDLNVVVFIQLFHRFSAAYAMDLDIVTGNVRILEFIWLDILPMCRKIRCPTNSLDSDTFRSFTSIRMSSHFFTVFRRFFNGFCFFSSSSFHVHSFISPYIFRRRIDFYVDEYFKTRKW</sequence>
<keyword evidence="1" id="KW-1133">Transmembrane helix</keyword>
<organism evidence="3 4">
    <name type="scientific">Heterodera schachtii</name>
    <name type="common">Sugarbeet cyst nematode worm</name>
    <name type="synonym">Tylenchus schachtii</name>
    <dbReference type="NCBI Taxonomy" id="97005"/>
    <lineage>
        <taxon>Eukaryota</taxon>
        <taxon>Metazoa</taxon>
        <taxon>Ecdysozoa</taxon>
        <taxon>Nematoda</taxon>
        <taxon>Chromadorea</taxon>
        <taxon>Rhabditida</taxon>
        <taxon>Tylenchina</taxon>
        <taxon>Tylenchomorpha</taxon>
        <taxon>Tylenchoidea</taxon>
        <taxon>Heteroderidae</taxon>
        <taxon>Heteroderinae</taxon>
        <taxon>Heterodera</taxon>
    </lineage>
</organism>
<keyword evidence="1" id="KW-0472">Membrane</keyword>
<evidence type="ECO:0000259" key="2">
    <source>
        <dbReference type="Pfam" id="PF01398"/>
    </source>
</evidence>
<name>A0ABD2HNJ6_HETSC</name>
<dbReference type="Pfam" id="PF01398">
    <property type="entry name" value="JAB"/>
    <property type="match status" value="1"/>
</dbReference>
<feature type="transmembrane region" description="Helical" evidence="1">
    <location>
        <begin position="172"/>
        <end position="194"/>
    </location>
</feature>
<evidence type="ECO:0000313" key="4">
    <source>
        <dbReference type="Proteomes" id="UP001620645"/>
    </source>
</evidence>
<keyword evidence="4" id="KW-1185">Reference proteome</keyword>
<feature type="domain" description="JAB1/MPN/MOV34 metalloenzyme" evidence="2">
    <location>
        <begin position="6"/>
        <end position="34"/>
    </location>
</feature>